<evidence type="ECO:0000256" key="1">
    <source>
        <dbReference type="SAM" id="MobiDB-lite"/>
    </source>
</evidence>
<keyword evidence="3" id="KW-1185">Reference proteome</keyword>
<reference evidence="2 3" key="1">
    <citation type="submission" date="2012-10" db="EMBL/GenBank/DDBJ databases">
        <title>Draft Genome Sequence of Paenibacillus popilliae ATCC 14706T.</title>
        <authorList>
            <person name="Iiyama K."/>
            <person name="Mori K."/>
            <person name="Mon H."/>
            <person name="Chieda Y."/>
            <person name="Lee J.M."/>
            <person name="Kusakabe T."/>
            <person name="Tashiro K."/>
            <person name="Asano S."/>
            <person name="Yasunaga-Aoki C."/>
            <person name="Shimizu S."/>
        </authorList>
    </citation>
    <scope>NUCLEOTIDE SEQUENCE [LARGE SCALE GENOMIC DNA]</scope>
    <source>
        <strain evidence="2 3">ATCC 14706</strain>
    </source>
</reference>
<dbReference type="Proteomes" id="UP000029453">
    <property type="component" value="Unassembled WGS sequence"/>
</dbReference>
<sequence>MGNFITISYMLYNVCPETQKGPGRSSNQGKGSKGYVEKNGAGDGNRTHAAGLGSQRSTIELHPREFKKHTQILQN</sequence>
<evidence type="ECO:0000313" key="3">
    <source>
        <dbReference type="Proteomes" id="UP000029453"/>
    </source>
</evidence>
<feature type="region of interest" description="Disordered" evidence="1">
    <location>
        <begin position="16"/>
        <end position="75"/>
    </location>
</feature>
<organism evidence="2 3">
    <name type="scientific">Paenibacillus popilliae ATCC 14706</name>
    <dbReference type="NCBI Taxonomy" id="1212764"/>
    <lineage>
        <taxon>Bacteria</taxon>
        <taxon>Bacillati</taxon>
        <taxon>Bacillota</taxon>
        <taxon>Bacilli</taxon>
        <taxon>Bacillales</taxon>
        <taxon>Paenibacillaceae</taxon>
        <taxon>Paenibacillus</taxon>
    </lineage>
</organism>
<feature type="compositionally biased region" description="Basic residues" evidence="1">
    <location>
        <begin position="65"/>
        <end position="75"/>
    </location>
</feature>
<proteinExistence type="predicted"/>
<evidence type="ECO:0000313" key="2">
    <source>
        <dbReference type="EMBL" id="GAC42668.1"/>
    </source>
</evidence>
<dbReference type="AlphaFoldDB" id="M9M5Q3"/>
<gene>
    <name evidence="2" type="ORF">PPOP_2027</name>
</gene>
<comment type="caution">
    <text evidence="2">The sequence shown here is derived from an EMBL/GenBank/DDBJ whole genome shotgun (WGS) entry which is preliminary data.</text>
</comment>
<accession>M9M5Q3</accession>
<protein>
    <submittedName>
        <fullName evidence="2">Uncharacterized protein</fullName>
    </submittedName>
</protein>
<dbReference type="EMBL" id="BALG01000133">
    <property type="protein sequence ID" value="GAC42668.1"/>
    <property type="molecule type" value="Genomic_DNA"/>
</dbReference>
<name>M9M5Q3_PAEPP</name>